<organism evidence="11 12">
    <name type="scientific">Candidatus Terraquivivens tikiterensis</name>
    <dbReference type="NCBI Taxonomy" id="1980982"/>
    <lineage>
        <taxon>Archaea</taxon>
        <taxon>Nitrososphaerota</taxon>
        <taxon>Candidatus Wolframiiraptoraceae</taxon>
        <taxon>Candidatus Terraquivivens</taxon>
    </lineage>
</organism>
<dbReference type="SUPFAM" id="SSF102114">
    <property type="entry name" value="Radical SAM enzymes"/>
    <property type="match status" value="1"/>
</dbReference>
<dbReference type="AlphaFoldDB" id="A0A2R7Y9Q1"/>
<gene>
    <name evidence="11" type="ORF">B9J98_01245</name>
</gene>
<sequence length="301" mass="33947">MRGVIFDIERYAIHDGPGIRTTVFMKGCPLRCWWCHNPEGIESLRNLMYFEYRCIRCKTCASACPQEAISFDGEKQIINRAYCSRCGICAEHCPTGALKLVGYEVTVRELLKEIEKDVLLYDRSGGGVTFSGGEPLFQPLFLKEALRGCKKMGIHVTLDTSGYAPPEVFEAFVDSVDLFLYDIKLLDDREHRKYTGVSNEPIKKNLAKLVEKGKGSSVILRFPVIPGITDTEENLKGLLSLVSKLGVINEVDILPFHDVSEKYDRLGIEYKMRGHGPPSKERLNYIKERLEEVGLYVKIGG</sequence>
<dbReference type="Gene3D" id="3.20.20.70">
    <property type="entry name" value="Aldolase class I"/>
    <property type="match status" value="1"/>
</dbReference>
<dbReference type="Pfam" id="PF00037">
    <property type="entry name" value="Fer4"/>
    <property type="match status" value="1"/>
</dbReference>
<dbReference type="Gene3D" id="3.30.70.20">
    <property type="match status" value="1"/>
</dbReference>
<proteinExistence type="inferred from homology"/>
<dbReference type="PROSITE" id="PS00198">
    <property type="entry name" value="4FE4S_FER_1"/>
    <property type="match status" value="2"/>
</dbReference>
<keyword evidence="6" id="KW-0560">Oxidoreductase</keyword>
<dbReference type="InterPro" id="IPR013785">
    <property type="entry name" value="Aldolase_TIM"/>
</dbReference>
<dbReference type="PANTHER" id="PTHR30352:SF4">
    <property type="entry name" value="PYRUVATE FORMATE-LYASE 2-ACTIVATING ENZYME"/>
    <property type="match status" value="1"/>
</dbReference>
<keyword evidence="3" id="KW-0004">4Fe-4S</keyword>
<dbReference type="SFLD" id="SFLDS00029">
    <property type="entry name" value="Radical_SAM"/>
    <property type="match status" value="1"/>
</dbReference>
<dbReference type="InterPro" id="IPR001989">
    <property type="entry name" value="Radical_activat_CS"/>
</dbReference>
<feature type="domain" description="4Fe-4S ferredoxin-type" evidence="9">
    <location>
        <begin position="45"/>
        <end position="73"/>
    </location>
</feature>
<protein>
    <submittedName>
        <fullName evidence="11">Glycyl-radical enzyme activating protein</fullName>
    </submittedName>
</protein>
<keyword evidence="5" id="KW-0479">Metal-binding</keyword>
<keyword evidence="7" id="KW-0408">Iron</keyword>
<dbReference type="EMBL" id="NDWU01000002">
    <property type="protein sequence ID" value="PUA34270.1"/>
    <property type="molecule type" value="Genomic_DNA"/>
</dbReference>
<name>A0A2R7Y9Q1_9ARCH</name>
<dbReference type="PROSITE" id="PS01087">
    <property type="entry name" value="RADICAL_ACTIVATING"/>
    <property type="match status" value="1"/>
</dbReference>
<comment type="cofactor">
    <cofactor evidence="1">
        <name>[4Fe-4S] cluster</name>
        <dbReference type="ChEBI" id="CHEBI:49883"/>
    </cofactor>
</comment>
<evidence type="ECO:0000256" key="6">
    <source>
        <dbReference type="ARBA" id="ARBA00023002"/>
    </source>
</evidence>
<feature type="domain" description="Radical SAM core" evidence="10">
    <location>
        <begin position="14"/>
        <end position="301"/>
    </location>
</feature>
<feature type="domain" description="4Fe-4S ferredoxin-type" evidence="9">
    <location>
        <begin position="74"/>
        <end position="103"/>
    </location>
</feature>
<dbReference type="PROSITE" id="PS51379">
    <property type="entry name" value="4FE4S_FER_2"/>
    <property type="match status" value="2"/>
</dbReference>
<evidence type="ECO:0000256" key="4">
    <source>
        <dbReference type="ARBA" id="ARBA00022691"/>
    </source>
</evidence>
<dbReference type="SUPFAM" id="SSF54862">
    <property type="entry name" value="4Fe-4S ferredoxins"/>
    <property type="match status" value="1"/>
</dbReference>
<evidence type="ECO:0000256" key="5">
    <source>
        <dbReference type="ARBA" id="ARBA00022723"/>
    </source>
</evidence>
<evidence type="ECO:0000256" key="1">
    <source>
        <dbReference type="ARBA" id="ARBA00001966"/>
    </source>
</evidence>
<dbReference type="SFLD" id="SFLDG01066">
    <property type="entry name" value="organic_radical-activating_enz"/>
    <property type="match status" value="1"/>
</dbReference>
<dbReference type="Pfam" id="PF04055">
    <property type="entry name" value="Radical_SAM"/>
    <property type="match status" value="1"/>
</dbReference>
<dbReference type="InterPro" id="IPR058240">
    <property type="entry name" value="rSAM_sf"/>
</dbReference>
<dbReference type="GO" id="GO:0016491">
    <property type="term" value="F:oxidoreductase activity"/>
    <property type="evidence" value="ECO:0007669"/>
    <property type="project" value="UniProtKB-KW"/>
</dbReference>
<dbReference type="InterPro" id="IPR034457">
    <property type="entry name" value="Organic_radical-activating"/>
</dbReference>
<evidence type="ECO:0000313" key="11">
    <source>
        <dbReference type="EMBL" id="PUA34270.1"/>
    </source>
</evidence>
<reference evidence="11 12" key="1">
    <citation type="submission" date="2017-04" db="EMBL/GenBank/DDBJ databases">
        <title>Draft Aigarchaeota genome from a New Zealand hot spring.</title>
        <authorList>
            <person name="Reysenbach A.-L."/>
            <person name="Donaho J.A."/>
            <person name="Gerhart J."/>
            <person name="Kelley J.F."/>
            <person name="Kouba K."/>
            <person name="Podar M."/>
            <person name="Stott M."/>
        </authorList>
    </citation>
    <scope>NUCLEOTIDE SEQUENCE [LARGE SCALE GENOMIC DNA]</scope>
    <source>
        <strain evidence="11">NZ13_MG1</strain>
    </source>
</reference>
<evidence type="ECO:0000256" key="8">
    <source>
        <dbReference type="ARBA" id="ARBA00023014"/>
    </source>
</evidence>
<dbReference type="GO" id="GO:0046872">
    <property type="term" value="F:metal ion binding"/>
    <property type="evidence" value="ECO:0007669"/>
    <property type="project" value="UniProtKB-KW"/>
</dbReference>
<evidence type="ECO:0000256" key="2">
    <source>
        <dbReference type="ARBA" id="ARBA00009777"/>
    </source>
</evidence>
<dbReference type="InterPro" id="IPR040074">
    <property type="entry name" value="BssD/PflA/YjjW"/>
</dbReference>
<dbReference type="CDD" id="cd01335">
    <property type="entry name" value="Radical_SAM"/>
    <property type="match status" value="1"/>
</dbReference>
<dbReference type="NCBIfam" id="TIGR02494">
    <property type="entry name" value="PFLE_PFLC"/>
    <property type="match status" value="1"/>
</dbReference>
<dbReference type="Proteomes" id="UP000244066">
    <property type="component" value="Unassembled WGS sequence"/>
</dbReference>
<dbReference type="InterPro" id="IPR017896">
    <property type="entry name" value="4Fe4S_Fe-S-bd"/>
</dbReference>
<dbReference type="InterPro" id="IPR007197">
    <property type="entry name" value="rSAM"/>
</dbReference>
<evidence type="ECO:0000313" key="12">
    <source>
        <dbReference type="Proteomes" id="UP000244066"/>
    </source>
</evidence>
<keyword evidence="4" id="KW-0949">S-adenosyl-L-methionine</keyword>
<accession>A0A2R7Y9Q1</accession>
<evidence type="ECO:0000256" key="3">
    <source>
        <dbReference type="ARBA" id="ARBA00022485"/>
    </source>
</evidence>
<dbReference type="InterPro" id="IPR017900">
    <property type="entry name" value="4Fe4S_Fe_S_CS"/>
</dbReference>
<dbReference type="SFLD" id="SFLDG01118">
    <property type="entry name" value="activating_enzymes__group_2"/>
    <property type="match status" value="1"/>
</dbReference>
<dbReference type="InterPro" id="IPR012839">
    <property type="entry name" value="Organic_radical_activase"/>
</dbReference>
<evidence type="ECO:0000256" key="7">
    <source>
        <dbReference type="ARBA" id="ARBA00023004"/>
    </source>
</evidence>
<evidence type="ECO:0000259" key="9">
    <source>
        <dbReference type="PROSITE" id="PS51379"/>
    </source>
</evidence>
<comment type="caution">
    <text evidence="11">The sequence shown here is derived from an EMBL/GenBank/DDBJ whole genome shotgun (WGS) entry which is preliminary data.</text>
</comment>
<dbReference type="PIRSF" id="PIRSF000371">
    <property type="entry name" value="PFL_act_enz"/>
    <property type="match status" value="1"/>
</dbReference>
<evidence type="ECO:0000259" key="10">
    <source>
        <dbReference type="PROSITE" id="PS51918"/>
    </source>
</evidence>
<dbReference type="PROSITE" id="PS51918">
    <property type="entry name" value="RADICAL_SAM"/>
    <property type="match status" value="1"/>
</dbReference>
<dbReference type="PANTHER" id="PTHR30352">
    <property type="entry name" value="PYRUVATE FORMATE-LYASE-ACTIVATING ENZYME"/>
    <property type="match status" value="1"/>
</dbReference>
<dbReference type="GO" id="GO:0051539">
    <property type="term" value="F:4 iron, 4 sulfur cluster binding"/>
    <property type="evidence" value="ECO:0007669"/>
    <property type="project" value="UniProtKB-KW"/>
</dbReference>
<keyword evidence="8" id="KW-0411">Iron-sulfur</keyword>
<comment type="similarity">
    <text evidence="2">Belongs to the organic radical-activating enzymes family.</text>
</comment>